<gene>
    <name evidence="2" type="ORF">CJD50_07955</name>
</gene>
<proteinExistence type="predicted"/>
<accession>A0A2A2MGB4</accession>
<feature type="chain" id="PRO_5012449148" description="Lysozyme inhibitor LprI N-terminal domain-containing protein" evidence="1">
    <location>
        <begin position="23"/>
        <end position="314"/>
    </location>
</feature>
<evidence type="ECO:0000256" key="1">
    <source>
        <dbReference type="SAM" id="SignalP"/>
    </source>
</evidence>
<dbReference type="Proteomes" id="UP000218796">
    <property type="component" value="Unassembled WGS sequence"/>
</dbReference>
<evidence type="ECO:0008006" key="4">
    <source>
        <dbReference type="Google" id="ProtNLM"/>
    </source>
</evidence>
<keyword evidence="3" id="KW-1185">Reference proteome</keyword>
<evidence type="ECO:0000313" key="2">
    <source>
        <dbReference type="EMBL" id="PAV97569.1"/>
    </source>
</evidence>
<dbReference type="AlphaFoldDB" id="A0A2A2MGB4"/>
<dbReference type="PANTHER" id="PTHR37549">
    <property type="entry name" value="LIPOPROTEIN LPRI"/>
    <property type="match status" value="1"/>
</dbReference>
<dbReference type="OrthoDB" id="5957809at2"/>
<dbReference type="PANTHER" id="PTHR37549:SF1">
    <property type="entry name" value="LIPOPROTEIN LPRI"/>
    <property type="match status" value="1"/>
</dbReference>
<organism evidence="2 3">
    <name type="scientific">Hafnia paralvei</name>
    <dbReference type="NCBI Taxonomy" id="546367"/>
    <lineage>
        <taxon>Bacteria</taxon>
        <taxon>Pseudomonadati</taxon>
        <taxon>Pseudomonadota</taxon>
        <taxon>Gammaproteobacteria</taxon>
        <taxon>Enterobacterales</taxon>
        <taxon>Hafniaceae</taxon>
        <taxon>Hafnia</taxon>
    </lineage>
</organism>
<comment type="caution">
    <text evidence="2">The sequence shown here is derived from an EMBL/GenBank/DDBJ whole genome shotgun (WGS) entry which is preliminary data.</text>
</comment>
<protein>
    <recommendedName>
        <fullName evidence="4">Lysozyme inhibitor LprI N-terminal domain-containing protein</fullName>
    </recommendedName>
</protein>
<dbReference type="RefSeq" id="WP_039186520.1">
    <property type="nucleotide sequence ID" value="NZ_CAUFSP010000008.1"/>
</dbReference>
<dbReference type="InterPro" id="IPR052755">
    <property type="entry name" value="Lysozyme_Inhibitor_LprI"/>
</dbReference>
<name>A0A2A2MGB4_9GAMM</name>
<evidence type="ECO:0000313" key="3">
    <source>
        <dbReference type="Proteomes" id="UP000218796"/>
    </source>
</evidence>
<dbReference type="InterPro" id="IPR058087">
    <property type="entry name" value="XAC2610_dom"/>
</dbReference>
<dbReference type="EMBL" id="NQMS01000002">
    <property type="protein sequence ID" value="PAV97569.1"/>
    <property type="molecule type" value="Genomic_DNA"/>
</dbReference>
<sequence>MLNLNSVLFIVVAVGLPASALAMDCSKATLKDEVAICGDTTLMQLDAVLNKNYLSARQHSDKDILKNQQLSWLKQRQQCGDDTGCLGNSYVERIKTLAEKDNVSVIHNASKQWDFVLSVSACNKDDSYPTCEGPGTLDIFTKGTGQWVQRIPMDNLFIELDAKGKATANLVEMYGENNSGLVSEDINFDGSDDIALRAGNEGAYGGPSYDVFLYQPKSKTFKRHEALTELGSTNLGLFDVDPKLQTLTTSTKSGCCWHQFSVWKIKNNQPLLIKEITEAASPGEKPDFMTITTTIRTLVNGQWKTSESKDQVPE</sequence>
<reference evidence="2 3" key="1">
    <citation type="submission" date="2017-08" db="EMBL/GenBank/DDBJ databases">
        <title>Draft Genome Sequence of Hafnia alvei CITHA-6 Isolated from Raw Bovine Milk.</title>
        <authorList>
            <person name="Culligan E.P."/>
            <person name="Mcsweeney A."/>
            <person name="O'Doherty C."/>
            <person name="Gleeson E."/>
            <person name="O'Riordan D."/>
            <person name="Sleator R.D."/>
        </authorList>
    </citation>
    <scope>NUCLEOTIDE SEQUENCE [LARGE SCALE GENOMIC DNA]</scope>
    <source>
        <strain evidence="2 3">CITHA-6</strain>
    </source>
</reference>
<dbReference type="GO" id="GO:0005576">
    <property type="term" value="C:extracellular region"/>
    <property type="evidence" value="ECO:0007669"/>
    <property type="project" value="TreeGrafter"/>
</dbReference>
<keyword evidence="1" id="KW-0732">Signal</keyword>
<feature type="signal peptide" evidence="1">
    <location>
        <begin position="1"/>
        <end position="22"/>
    </location>
</feature>
<dbReference type="NCBIfam" id="NF047539">
    <property type="entry name" value="XAC2610_fam"/>
    <property type="match status" value="1"/>
</dbReference>